<dbReference type="PROSITE" id="PS00622">
    <property type="entry name" value="HTH_LUXR_1"/>
    <property type="match status" value="1"/>
</dbReference>
<reference evidence="2 3" key="1">
    <citation type="submission" date="2024-05" db="EMBL/GenBank/DDBJ databases">
        <authorList>
            <person name="Jiang F."/>
        </authorList>
    </citation>
    <scope>NUCLEOTIDE SEQUENCE [LARGE SCALE GENOMIC DNA]</scope>
    <source>
        <strain evidence="2 3">LZ166</strain>
    </source>
</reference>
<dbReference type="RefSeq" id="WP_367955306.1">
    <property type="nucleotide sequence ID" value="NZ_JBDPGJ010000004.1"/>
</dbReference>
<accession>A0ABV3SM60</accession>
<protein>
    <submittedName>
        <fullName evidence="2">Helix-turn-helix transcriptional regulator</fullName>
    </submittedName>
</protein>
<evidence type="ECO:0000259" key="1">
    <source>
        <dbReference type="PROSITE" id="PS00622"/>
    </source>
</evidence>
<dbReference type="SMART" id="SM00421">
    <property type="entry name" value="HTH_LUXR"/>
    <property type="match status" value="1"/>
</dbReference>
<sequence>MTTVFGAIAREDTQPIEIDHLFGLSDIVECIGQSQFADRLLSYFDGHIGADHCSIFQLKDYELTEVSSACRADAEPVIQSDLTSYEVKRQLSVTSESSVRVDFINVPFSGDCNRYLQKRQRVLLSVRKDGTAYCVRILRPHDGGGAVDALLETANCIAGTAMSIVAKHVDLTTRRPNLTPALCSLPEIEGCILASTNLSKREGEVCARILYGLSSCGIALDLGIGKESVMTYRKRAYQRLGIGSQRELLMWYLTLWSDYRETPELARTELN</sequence>
<feature type="domain" description="HTH luxR-type" evidence="1">
    <location>
        <begin position="212"/>
        <end position="239"/>
    </location>
</feature>
<dbReference type="Proteomes" id="UP001556692">
    <property type="component" value="Unassembled WGS sequence"/>
</dbReference>
<dbReference type="Pfam" id="PF00196">
    <property type="entry name" value="GerE"/>
    <property type="match status" value="1"/>
</dbReference>
<dbReference type="EMBL" id="JBDPGJ010000004">
    <property type="protein sequence ID" value="MEX0407425.1"/>
    <property type="molecule type" value="Genomic_DNA"/>
</dbReference>
<proteinExistence type="predicted"/>
<keyword evidence="3" id="KW-1185">Reference proteome</keyword>
<name>A0ABV3SM60_9HYPH</name>
<evidence type="ECO:0000313" key="3">
    <source>
        <dbReference type="Proteomes" id="UP001556692"/>
    </source>
</evidence>
<dbReference type="InterPro" id="IPR016032">
    <property type="entry name" value="Sig_transdc_resp-reg_C-effctor"/>
</dbReference>
<evidence type="ECO:0000313" key="2">
    <source>
        <dbReference type="EMBL" id="MEX0407425.1"/>
    </source>
</evidence>
<dbReference type="Gene3D" id="1.10.10.10">
    <property type="entry name" value="Winged helix-like DNA-binding domain superfamily/Winged helix DNA-binding domain"/>
    <property type="match status" value="1"/>
</dbReference>
<dbReference type="InterPro" id="IPR000792">
    <property type="entry name" value="Tscrpt_reg_LuxR_C"/>
</dbReference>
<organism evidence="2 3">
    <name type="scientific">Aquibium pacificus</name>
    <dbReference type="NCBI Taxonomy" id="3153579"/>
    <lineage>
        <taxon>Bacteria</taxon>
        <taxon>Pseudomonadati</taxon>
        <taxon>Pseudomonadota</taxon>
        <taxon>Alphaproteobacteria</taxon>
        <taxon>Hyphomicrobiales</taxon>
        <taxon>Phyllobacteriaceae</taxon>
        <taxon>Aquibium</taxon>
    </lineage>
</organism>
<comment type="caution">
    <text evidence="2">The sequence shown here is derived from an EMBL/GenBank/DDBJ whole genome shotgun (WGS) entry which is preliminary data.</text>
</comment>
<gene>
    <name evidence="2" type="ORF">ABGN05_17335</name>
</gene>
<dbReference type="SUPFAM" id="SSF46894">
    <property type="entry name" value="C-terminal effector domain of the bipartite response regulators"/>
    <property type="match status" value="1"/>
</dbReference>
<dbReference type="InterPro" id="IPR036388">
    <property type="entry name" value="WH-like_DNA-bd_sf"/>
</dbReference>